<organism evidence="2 3">
    <name type="scientific">Sclerotinia trifoliorum</name>
    <dbReference type="NCBI Taxonomy" id="28548"/>
    <lineage>
        <taxon>Eukaryota</taxon>
        <taxon>Fungi</taxon>
        <taxon>Dikarya</taxon>
        <taxon>Ascomycota</taxon>
        <taxon>Pezizomycotina</taxon>
        <taxon>Leotiomycetes</taxon>
        <taxon>Helotiales</taxon>
        <taxon>Sclerotiniaceae</taxon>
        <taxon>Sclerotinia</taxon>
    </lineage>
</organism>
<proteinExistence type="predicted"/>
<dbReference type="Proteomes" id="UP000624404">
    <property type="component" value="Unassembled WGS sequence"/>
</dbReference>
<keyword evidence="3" id="KW-1185">Reference proteome</keyword>
<gene>
    <name evidence="2" type="ORF">SCLTRI_LOCUS3715</name>
</gene>
<accession>A0A8H2VSJ0</accession>
<evidence type="ECO:0000313" key="3">
    <source>
        <dbReference type="Proteomes" id="UP000624404"/>
    </source>
</evidence>
<protein>
    <submittedName>
        <fullName evidence="2">C4ece41b-1fd3-4dd6-b6a1-209b63c0fdce-CDS</fullName>
    </submittedName>
</protein>
<feature type="compositionally biased region" description="Basic and acidic residues" evidence="1">
    <location>
        <begin position="37"/>
        <end position="47"/>
    </location>
</feature>
<name>A0A8H2VSJ0_9HELO</name>
<evidence type="ECO:0000313" key="2">
    <source>
        <dbReference type="EMBL" id="CAD6443923.1"/>
    </source>
</evidence>
<feature type="region of interest" description="Disordered" evidence="1">
    <location>
        <begin position="1"/>
        <end position="51"/>
    </location>
</feature>
<dbReference type="AlphaFoldDB" id="A0A8H2VSJ0"/>
<dbReference type="OrthoDB" id="10507473at2759"/>
<dbReference type="EMBL" id="CAJHIA010000011">
    <property type="protein sequence ID" value="CAD6443923.1"/>
    <property type="molecule type" value="Genomic_DNA"/>
</dbReference>
<feature type="compositionally biased region" description="Basic and acidic residues" evidence="1">
    <location>
        <begin position="15"/>
        <end position="30"/>
    </location>
</feature>
<sequence length="98" mass="10976">MGYLSDWKKGKSPHRYRESRRSEKKSDEATKSINQDSKVDNSKKDVKSATVNVGGHEDVNYHVNYDSDDENEALCLENTAIAGGGEDVSHHVNYDSDD</sequence>
<reference evidence="2" key="1">
    <citation type="submission" date="2020-10" db="EMBL/GenBank/DDBJ databases">
        <authorList>
            <person name="Kusch S."/>
        </authorList>
    </citation>
    <scope>NUCLEOTIDE SEQUENCE</scope>
    <source>
        <strain evidence="2">SwB9</strain>
    </source>
</reference>
<comment type="caution">
    <text evidence="2">The sequence shown here is derived from an EMBL/GenBank/DDBJ whole genome shotgun (WGS) entry which is preliminary data.</text>
</comment>
<evidence type="ECO:0000256" key="1">
    <source>
        <dbReference type="SAM" id="MobiDB-lite"/>
    </source>
</evidence>